<keyword evidence="2" id="KW-1185">Reference proteome</keyword>
<gene>
    <name evidence="1" type="ORF">LV85_04191</name>
</gene>
<name>A0A2W7QT08_9BACT</name>
<accession>A0A2W7QT08</accession>
<dbReference type="AlphaFoldDB" id="A0A2W7QT08"/>
<evidence type="ECO:0000313" key="2">
    <source>
        <dbReference type="Proteomes" id="UP000248882"/>
    </source>
</evidence>
<proteinExistence type="predicted"/>
<reference evidence="1 2" key="1">
    <citation type="submission" date="2018-06" db="EMBL/GenBank/DDBJ databases">
        <title>Genomic Encyclopedia of Archaeal and Bacterial Type Strains, Phase II (KMG-II): from individual species to whole genera.</title>
        <authorList>
            <person name="Goeker M."/>
        </authorList>
    </citation>
    <scope>NUCLEOTIDE SEQUENCE [LARGE SCALE GENOMIC DNA]</scope>
    <source>
        <strain evidence="1 2">DSM 19830</strain>
    </source>
</reference>
<dbReference type="Proteomes" id="UP000248882">
    <property type="component" value="Unassembled WGS sequence"/>
</dbReference>
<sequence length="55" mass="6576">MKNCFALMPSEIAIEYRVEANSYINRQHLLKYREALRQEILCRIGYQLDTDELVI</sequence>
<organism evidence="1 2">
    <name type="scientific">Algoriphagus chordae</name>
    <dbReference type="NCBI Taxonomy" id="237019"/>
    <lineage>
        <taxon>Bacteria</taxon>
        <taxon>Pseudomonadati</taxon>
        <taxon>Bacteroidota</taxon>
        <taxon>Cytophagia</taxon>
        <taxon>Cytophagales</taxon>
        <taxon>Cyclobacteriaceae</taxon>
        <taxon>Algoriphagus</taxon>
    </lineage>
</organism>
<dbReference type="EMBL" id="QKZT01000029">
    <property type="protein sequence ID" value="PZX46857.1"/>
    <property type="molecule type" value="Genomic_DNA"/>
</dbReference>
<evidence type="ECO:0000313" key="1">
    <source>
        <dbReference type="EMBL" id="PZX46857.1"/>
    </source>
</evidence>
<comment type="caution">
    <text evidence="1">The sequence shown here is derived from an EMBL/GenBank/DDBJ whole genome shotgun (WGS) entry which is preliminary data.</text>
</comment>
<protein>
    <submittedName>
        <fullName evidence="1">Uncharacterized protein</fullName>
    </submittedName>
</protein>